<gene>
    <name evidence="3" type="ORF">KS419_00205</name>
</gene>
<keyword evidence="1 3" id="KW-0378">Hydrolase</keyword>
<protein>
    <submittedName>
        <fullName evidence="3">Linear amide C-N hydrolase</fullName>
    </submittedName>
</protein>
<evidence type="ECO:0000313" key="4">
    <source>
        <dbReference type="Proteomes" id="UP000784880"/>
    </source>
</evidence>
<dbReference type="InterPro" id="IPR052193">
    <property type="entry name" value="Peptidase_C59"/>
</dbReference>
<dbReference type="Proteomes" id="UP000784880">
    <property type="component" value="Unassembled WGS sequence"/>
</dbReference>
<organism evidence="3 4">
    <name type="scientific">Evansella tamaricis</name>
    <dbReference type="NCBI Taxonomy" id="2069301"/>
    <lineage>
        <taxon>Bacteria</taxon>
        <taxon>Bacillati</taxon>
        <taxon>Bacillota</taxon>
        <taxon>Bacilli</taxon>
        <taxon>Bacillales</taxon>
        <taxon>Bacillaceae</taxon>
        <taxon>Evansella</taxon>
    </lineage>
</organism>
<accession>A0ABS6JAH8</accession>
<proteinExistence type="predicted"/>
<sequence length="361" mass="41807">MCTTFTLNKDETLLLGQNYDFYYGHGLIVVSPRGLKKESLTEEGERKVAWITKYGTVTFSQFGRELPMSGMNETGLTIAMMFHEDGVFPQKDERPALNELQWIQYQLDNYRSVDEVIKHLHEIRLEKSIYELHYTVMDASGKTALIEFIEGVAQVTDNSDFYTITNTSFNKSASYAQQFRKKSIDRLSRKATSLDRFTLAYRLVEEVHQKGGNASRTETNPPPSQMYHVTEAFRILEEVSVKPSFQSIWNWIGKKIPPTFTYWSIVFDVKNGEIYYKDQKNKNIRMFSLRDFQFSGDAPVMALALDNQLTGNIGKAFAPYRLEDNERIISISYKPISDMISKEEQQELAKYPDTFKRVQLK</sequence>
<feature type="domain" description="Choloylglycine hydrolase/NAAA C-terminal" evidence="2">
    <location>
        <begin position="2"/>
        <end position="294"/>
    </location>
</feature>
<comment type="caution">
    <text evidence="3">The sequence shown here is derived from an EMBL/GenBank/DDBJ whole genome shotgun (WGS) entry which is preliminary data.</text>
</comment>
<keyword evidence="4" id="KW-1185">Reference proteome</keyword>
<dbReference type="Pfam" id="PF02275">
    <property type="entry name" value="CBAH"/>
    <property type="match status" value="1"/>
</dbReference>
<reference evidence="3 4" key="1">
    <citation type="submission" date="2021-06" db="EMBL/GenBank/DDBJ databases">
        <title>Bacillus sp. RD4P76, an endophyte from a halophyte.</title>
        <authorList>
            <person name="Sun J.-Q."/>
        </authorList>
    </citation>
    <scope>NUCLEOTIDE SEQUENCE [LARGE SCALE GENOMIC DNA]</scope>
    <source>
        <strain evidence="3 4">CGMCC 1.15917</strain>
    </source>
</reference>
<evidence type="ECO:0000313" key="3">
    <source>
        <dbReference type="EMBL" id="MBU9710184.1"/>
    </source>
</evidence>
<dbReference type="RefSeq" id="WP_217064080.1">
    <property type="nucleotide sequence ID" value="NZ_JAHQCS010000006.1"/>
</dbReference>
<evidence type="ECO:0000256" key="1">
    <source>
        <dbReference type="ARBA" id="ARBA00022801"/>
    </source>
</evidence>
<dbReference type="GO" id="GO:0016787">
    <property type="term" value="F:hydrolase activity"/>
    <property type="evidence" value="ECO:0007669"/>
    <property type="project" value="UniProtKB-KW"/>
</dbReference>
<dbReference type="PANTHER" id="PTHR35527">
    <property type="entry name" value="CHOLOYLGLYCINE HYDROLASE"/>
    <property type="match status" value="1"/>
</dbReference>
<dbReference type="InterPro" id="IPR029132">
    <property type="entry name" value="CBAH/NAAA_C"/>
</dbReference>
<evidence type="ECO:0000259" key="2">
    <source>
        <dbReference type="Pfam" id="PF02275"/>
    </source>
</evidence>
<dbReference type="EMBL" id="JAHQCS010000006">
    <property type="protein sequence ID" value="MBU9710184.1"/>
    <property type="molecule type" value="Genomic_DNA"/>
</dbReference>
<dbReference type="PANTHER" id="PTHR35527:SF2">
    <property type="entry name" value="HYDROLASE"/>
    <property type="match status" value="1"/>
</dbReference>
<name>A0ABS6JAH8_9BACI</name>